<proteinExistence type="predicted"/>
<feature type="transmembrane region" description="Helical" evidence="6">
    <location>
        <begin position="470"/>
        <end position="494"/>
    </location>
</feature>
<comment type="subcellular location">
    <subcellularLocation>
        <location evidence="1">Membrane</location>
        <topology evidence="1">Multi-pass membrane protein</topology>
    </subcellularLocation>
</comment>
<dbReference type="InterPro" id="IPR045863">
    <property type="entry name" value="CorA_TM1_TM2"/>
</dbReference>
<dbReference type="EMBL" id="AQGS01000538">
    <property type="protein sequence ID" value="EPS38611.1"/>
    <property type="molecule type" value="Genomic_DNA"/>
</dbReference>
<feature type="region of interest" description="Disordered" evidence="5">
    <location>
        <begin position="1"/>
        <end position="50"/>
    </location>
</feature>
<organism evidence="7 8">
    <name type="scientific">Dactylellina haptotyla (strain CBS 200.50)</name>
    <name type="common">Nematode-trapping fungus</name>
    <name type="synonym">Monacrosporium haptotylum</name>
    <dbReference type="NCBI Taxonomy" id="1284197"/>
    <lineage>
        <taxon>Eukaryota</taxon>
        <taxon>Fungi</taxon>
        <taxon>Dikarya</taxon>
        <taxon>Ascomycota</taxon>
        <taxon>Pezizomycotina</taxon>
        <taxon>Orbiliomycetes</taxon>
        <taxon>Orbiliales</taxon>
        <taxon>Orbiliaceae</taxon>
        <taxon>Dactylellina</taxon>
    </lineage>
</organism>
<dbReference type="AlphaFoldDB" id="S8ABX0"/>
<evidence type="ECO:0000256" key="2">
    <source>
        <dbReference type="ARBA" id="ARBA00022692"/>
    </source>
</evidence>
<dbReference type="Gene3D" id="1.20.58.340">
    <property type="entry name" value="Magnesium transport protein CorA, transmembrane region"/>
    <property type="match status" value="1"/>
</dbReference>
<dbReference type="GO" id="GO:0016020">
    <property type="term" value="C:membrane"/>
    <property type="evidence" value="ECO:0007669"/>
    <property type="project" value="UniProtKB-SubCell"/>
</dbReference>
<dbReference type="GO" id="GO:0046873">
    <property type="term" value="F:metal ion transmembrane transporter activity"/>
    <property type="evidence" value="ECO:0007669"/>
    <property type="project" value="InterPro"/>
</dbReference>
<evidence type="ECO:0000256" key="3">
    <source>
        <dbReference type="ARBA" id="ARBA00022989"/>
    </source>
</evidence>
<keyword evidence="8" id="KW-1185">Reference proteome</keyword>
<feature type="compositionally biased region" description="Pro residues" evidence="5">
    <location>
        <begin position="1"/>
        <end position="11"/>
    </location>
</feature>
<dbReference type="OMA" id="TETKFFR"/>
<sequence>MSNPDGSPPGPSDVAQAEVPGVTGGAASPPTAGHARGTLPNAEPSGTPILDSINTKIVSHILPSSYAKKGRIHSRRKPTAHRTSYSWEVRNRSRYHEYVHNLALAGWDNLKQLDSYMDKDIQDTNLVVSILDIKSDNQVDLVEDLYSLGEVDAFLKEDVRGKAKVRLFLVEHGGSLQSSMIDCLGSHLVMDPRFFAANLFGPYMIISPADRHRAPFAGIGFTILKPSRSRATETKFFRVSIYIKHDDDGSGWCGVILFNSHSKVQLSARTLTPPPPFGQEIPGLRSQINPSHTQASQFNQPQSLRELYIHALYLSNTSQATASPFYAICPLIKLNFHCWNEVINAIRTEDRRISDISEASFGHVEEIQHTLALIERFGTLGWQDTNTPPPEAVEQIQAELIEDFKHLLNQTDLLWEERRNMSSVRDRQRQARWSTLTNTFTFIFVPISLISSIYGMNVVEISGSDQNPRIWQFFVACIGLNLVILFMMAASHWVGEMRRYRRKPGVKEVWAFATNMDGR</sequence>
<evidence type="ECO:0000256" key="4">
    <source>
        <dbReference type="ARBA" id="ARBA00023136"/>
    </source>
</evidence>
<name>S8ABX0_DACHA</name>
<dbReference type="SUPFAM" id="SSF144083">
    <property type="entry name" value="Magnesium transport protein CorA, transmembrane region"/>
    <property type="match status" value="1"/>
</dbReference>
<evidence type="ECO:0000313" key="7">
    <source>
        <dbReference type="EMBL" id="EPS38611.1"/>
    </source>
</evidence>
<feature type="transmembrane region" description="Helical" evidence="6">
    <location>
        <begin position="435"/>
        <end position="458"/>
    </location>
</feature>
<accession>S8ABX0</accession>
<dbReference type="Pfam" id="PF01544">
    <property type="entry name" value="CorA"/>
    <property type="match status" value="1"/>
</dbReference>
<dbReference type="OrthoDB" id="5286874at2759"/>
<reference evidence="7 8" key="1">
    <citation type="journal article" date="2013" name="PLoS Genet.">
        <title>Genomic mechanisms accounting for the adaptation to parasitism in nematode-trapping fungi.</title>
        <authorList>
            <person name="Meerupati T."/>
            <person name="Andersson K.M."/>
            <person name="Friman E."/>
            <person name="Kumar D."/>
            <person name="Tunlid A."/>
            <person name="Ahren D."/>
        </authorList>
    </citation>
    <scope>NUCLEOTIDE SEQUENCE [LARGE SCALE GENOMIC DNA]</scope>
    <source>
        <strain evidence="7 8">CBS 200.50</strain>
    </source>
</reference>
<evidence type="ECO:0000313" key="8">
    <source>
        <dbReference type="Proteomes" id="UP000015100"/>
    </source>
</evidence>
<evidence type="ECO:0000256" key="1">
    <source>
        <dbReference type="ARBA" id="ARBA00004141"/>
    </source>
</evidence>
<keyword evidence="3 6" id="KW-1133">Transmembrane helix</keyword>
<protein>
    <submittedName>
        <fullName evidence="7">Uncharacterized protein</fullName>
    </submittedName>
</protein>
<dbReference type="Proteomes" id="UP000015100">
    <property type="component" value="Unassembled WGS sequence"/>
</dbReference>
<evidence type="ECO:0000256" key="5">
    <source>
        <dbReference type="SAM" id="MobiDB-lite"/>
    </source>
</evidence>
<keyword evidence="2 6" id="KW-0812">Transmembrane</keyword>
<evidence type="ECO:0000256" key="6">
    <source>
        <dbReference type="SAM" id="Phobius"/>
    </source>
</evidence>
<dbReference type="HOGENOM" id="CLU_562702_0_0_1"/>
<gene>
    <name evidence="7" type="ORF">H072_7606</name>
</gene>
<dbReference type="InterPro" id="IPR002523">
    <property type="entry name" value="MgTranspt_CorA/ZnTranspt_ZntB"/>
</dbReference>
<reference evidence="8" key="2">
    <citation type="submission" date="2013-04" db="EMBL/GenBank/DDBJ databases">
        <title>Genomic mechanisms accounting for the adaptation to parasitism in nematode-trapping fungi.</title>
        <authorList>
            <person name="Ahren D.G."/>
        </authorList>
    </citation>
    <scope>NUCLEOTIDE SEQUENCE [LARGE SCALE GENOMIC DNA]</scope>
    <source>
        <strain evidence="8">CBS 200.50</strain>
    </source>
</reference>
<keyword evidence="4 6" id="KW-0472">Membrane</keyword>
<comment type="caution">
    <text evidence="7">The sequence shown here is derived from an EMBL/GenBank/DDBJ whole genome shotgun (WGS) entry which is preliminary data.</text>
</comment>